<reference evidence="3" key="1">
    <citation type="submission" date="2023-12" db="EMBL/GenBank/DDBJ databases">
        <title>Genome assembly of Anisodus tanguticus.</title>
        <authorList>
            <person name="Wang Y.-J."/>
        </authorList>
    </citation>
    <scope>NUCLEOTIDE SEQUENCE</scope>
    <source>
        <strain evidence="3">KB-2021</strain>
        <tissue evidence="3">Leaf</tissue>
    </source>
</reference>
<sequence length="196" mass="21828">MALKGGPHGPRPREPGTRDPGTRDPRPGTQNRTGGGGARVGLALNPSTSRLCEITSPSWSQCLHYHHTSQCPKIEFTKGQTLNGTTTKQSQDMQSIIDQIKQSQDLARGTLINTFEELEPWYVDEYKKVVNKVFCVGPVSLCNKEMDEMVDRGNMASIDEHSICLNWLHSMKPKSVIYACFGSLCNISFLQMKELD</sequence>
<evidence type="ECO:0000256" key="2">
    <source>
        <dbReference type="SAM" id="MobiDB-lite"/>
    </source>
</evidence>
<comment type="caution">
    <text evidence="3">The sequence shown here is derived from an EMBL/GenBank/DDBJ whole genome shotgun (WGS) entry which is preliminary data.</text>
</comment>
<dbReference type="Proteomes" id="UP001291623">
    <property type="component" value="Unassembled WGS sequence"/>
</dbReference>
<organism evidence="3 4">
    <name type="scientific">Anisodus tanguticus</name>
    <dbReference type="NCBI Taxonomy" id="243964"/>
    <lineage>
        <taxon>Eukaryota</taxon>
        <taxon>Viridiplantae</taxon>
        <taxon>Streptophyta</taxon>
        <taxon>Embryophyta</taxon>
        <taxon>Tracheophyta</taxon>
        <taxon>Spermatophyta</taxon>
        <taxon>Magnoliopsida</taxon>
        <taxon>eudicotyledons</taxon>
        <taxon>Gunneridae</taxon>
        <taxon>Pentapetalae</taxon>
        <taxon>asterids</taxon>
        <taxon>lamiids</taxon>
        <taxon>Solanales</taxon>
        <taxon>Solanaceae</taxon>
        <taxon>Solanoideae</taxon>
        <taxon>Hyoscyameae</taxon>
        <taxon>Anisodus</taxon>
    </lineage>
</organism>
<proteinExistence type="inferred from homology"/>
<evidence type="ECO:0000313" key="3">
    <source>
        <dbReference type="EMBL" id="KAK4343075.1"/>
    </source>
</evidence>
<gene>
    <name evidence="3" type="ORF">RND71_038891</name>
</gene>
<protein>
    <submittedName>
        <fullName evidence="3">Uncharacterized protein</fullName>
    </submittedName>
</protein>
<dbReference type="SUPFAM" id="SSF53756">
    <property type="entry name" value="UDP-Glycosyltransferase/glycogen phosphorylase"/>
    <property type="match status" value="1"/>
</dbReference>
<feature type="compositionally biased region" description="Basic and acidic residues" evidence="2">
    <location>
        <begin position="11"/>
        <end position="26"/>
    </location>
</feature>
<dbReference type="EMBL" id="JAVYJV010000021">
    <property type="protein sequence ID" value="KAK4343075.1"/>
    <property type="molecule type" value="Genomic_DNA"/>
</dbReference>
<dbReference type="GO" id="GO:0035251">
    <property type="term" value="F:UDP-glucosyltransferase activity"/>
    <property type="evidence" value="ECO:0007669"/>
    <property type="project" value="TreeGrafter"/>
</dbReference>
<keyword evidence="4" id="KW-1185">Reference proteome</keyword>
<accession>A0AAE1UZY3</accession>
<evidence type="ECO:0000256" key="1">
    <source>
        <dbReference type="ARBA" id="ARBA00009995"/>
    </source>
</evidence>
<feature type="region of interest" description="Disordered" evidence="2">
    <location>
        <begin position="1"/>
        <end position="41"/>
    </location>
</feature>
<evidence type="ECO:0000313" key="4">
    <source>
        <dbReference type="Proteomes" id="UP001291623"/>
    </source>
</evidence>
<name>A0AAE1UZY3_9SOLA</name>
<dbReference type="PANTHER" id="PTHR48047:SF182">
    <property type="entry name" value="GLYCOSYLTRANSFERASE"/>
    <property type="match status" value="1"/>
</dbReference>
<dbReference type="Gene3D" id="3.40.50.2000">
    <property type="entry name" value="Glycogen Phosphorylase B"/>
    <property type="match status" value="2"/>
</dbReference>
<dbReference type="PANTHER" id="PTHR48047">
    <property type="entry name" value="GLYCOSYLTRANSFERASE"/>
    <property type="match status" value="1"/>
</dbReference>
<comment type="similarity">
    <text evidence="1">Belongs to the UDP-glycosyltransferase family.</text>
</comment>
<dbReference type="AlphaFoldDB" id="A0AAE1UZY3"/>